<reference evidence="2" key="1">
    <citation type="journal article" date="2017" name="Genome Biol.">
        <title>Comparative genomics reveals high biological diversity and specific adaptations in the industrially and medically important fungal genus Aspergillus.</title>
        <authorList>
            <person name="de Vries R.P."/>
            <person name="Riley R."/>
            <person name="Wiebenga A."/>
            <person name="Aguilar-Osorio G."/>
            <person name="Amillis S."/>
            <person name="Uchima C.A."/>
            <person name="Anderluh G."/>
            <person name="Asadollahi M."/>
            <person name="Askin M."/>
            <person name="Barry K."/>
            <person name="Battaglia E."/>
            <person name="Bayram O."/>
            <person name="Benocci T."/>
            <person name="Braus-Stromeyer S.A."/>
            <person name="Caldana C."/>
            <person name="Canovas D."/>
            <person name="Cerqueira G.C."/>
            <person name="Chen F."/>
            <person name="Chen W."/>
            <person name="Choi C."/>
            <person name="Clum A."/>
            <person name="Dos Santos R.A."/>
            <person name="Damasio A.R."/>
            <person name="Diallinas G."/>
            <person name="Emri T."/>
            <person name="Fekete E."/>
            <person name="Flipphi M."/>
            <person name="Freyberg S."/>
            <person name="Gallo A."/>
            <person name="Gournas C."/>
            <person name="Habgood R."/>
            <person name="Hainaut M."/>
            <person name="Harispe M.L."/>
            <person name="Henrissat B."/>
            <person name="Hilden K.S."/>
            <person name="Hope R."/>
            <person name="Hossain A."/>
            <person name="Karabika E."/>
            <person name="Karaffa L."/>
            <person name="Karanyi Z."/>
            <person name="Krasevec N."/>
            <person name="Kuo A."/>
            <person name="Kusch H."/>
            <person name="LaButti K."/>
            <person name="Lagendijk E.L."/>
            <person name="Lapidus A."/>
            <person name="Levasseur A."/>
            <person name="Lindquist E."/>
            <person name="Lipzen A."/>
            <person name="Logrieco A.F."/>
            <person name="MacCabe A."/>
            <person name="Maekelae M.R."/>
            <person name="Malavazi I."/>
            <person name="Melin P."/>
            <person name="Meyer V."/>
            <person name="Mielnichuk N."/>
            <person name="Miskei M."/>
            <person name="Molnar A.P."/>
            <person name="Mule G."/>
            <person name="Ngan C.Y."/>
            <person name="Orejas M."/>
            <person name="Orosz E."/>
            <person name="Ouedraogo J.P."/>
            <person name="Overkamp K.M."/>
            <person name="Park H.-S."/>
            <person name="Perrone G."/>
            <person name="Piumi F."/>
            <person name="Punt P.J."/>
            <person name="Ram A.F."/>
            <person name="Ramon A."/>
            <person name="Rauscher S."/>
            <person name="Record E."/>
            <person name="Riano-Pachon D.M."/>
            <person name="Robert V."/>
            <person name="Roehrig J."/>
            <person name="Ruller R."/>
            <person name="Salamov A."/>
            <person name="Salih N.S."/>
            <person name="Samson R.A."/>
            <person name="Sandor E."/>
            <person name="Sanguinetti M."/>
            <person name="Schuetze T."/>
            <person name="Sepcic K."/>
            <person name="Shelest E."/>
            <person name="Sherlock G."/>
            <person name="Sophianopoulou V."/>
            <person name="Squina F.M."/>
            <person name="Sun H."/>
            <person name="Susca A."/>
            <person name="Todd R.B."/>
            <person name="Tsang A."/>
            <person name="Unkles S.E."/>
            <person name="van de Wiele N."/>
            <person name="van Rossen-Uffink D."/>
            <person name="Oliveira J.V."/>
            <person name="Vesth T.C."/>
            <person name="Visser J."/>
            <person name="Yu J.-H."/>
            <person name="Zhou M."/>
            <person name="Andersen M.R."/>
            <person name="Archer D.B."/>
            <person name="Baker S.E."/>
            <person name="Benoit I."/>
            <person name="Brakhage A.A."/>
            <person name="Braus G.H."/>
            <person name="Fischer R."/>
            <person name="Frisvad J.C."/>
            <person name="Goldman G.H."/>
            <person name="Houbraken J."/>
            <person name="Oakley B."/>
            <person name="Pocsi I."/>
            <person name="Scazzocchio C."/>
            <person name="Seiboth B."/>
            <person name="vanKuyk P.A."/>
            <person name="Wortman J."/>
            <person name="Dyer P.S."/>
            <person name="Grigoriev I.V."/>
        </authorList>
    </citation>
    <scope>NUCLEOTIDE SEQUENCE [LARGE SCALE GENOMIC DNA]</scope>
    <source>
        <strain evidence="2">CBS 516.65</strain>
    </source>
</reference>
<dbReference type="EMBL" id="KV878908">
    <property type="protein sequence ID" value="OJJ80841.1"/>
    <property type="molecule type" value="Genomic_DNA"/>
</dbReference>
<dbReference type="VEuPathDB" id="FungiDB:ASPGLDRAFT_791703"/>
<keyword evidence="2" id="KW-1185">Reference proteome</keyword>
<organism evidence="1 2">
    <name type="scientific">Aspergillus glaucus CBS 516.65</name>
    <dbReference type="NCBI Taxonomy" id="1160497"/>
    <lineage>
        <taxon>Eukaryota</taxon>
        <taxon>Fungi</taxon>
        <taxon>Dikarya</taxon>
        <taxon>Ascomycota</taxon>
        <taxon>Pezizomycotina</taxon>
        <taxon>Eurotiomycetes</taxon>
        <taxon>Eurotiomycetidae</taxon>
        <taxon>Eurotiales</taxon>
        <taxon>Aspergillaceae</taxon>
        <taxon>Aspergillus</taxon>
        <taxon>Aspergillus subgen. Aspergillus</taxon>
    </lineage>
</organism>
<dbReference type="RefSeq" id="XP_022397539.1">
    <property type="nucleotide sequence ID" value="XM_022550009.1"/>
</dbReference>
<accession>A0A1L9VA85</accession>
<sequence length="124" mass="14491">MYLMPLNSTIILDEMNELIQHAAWERFWFQGMGKSYYSHDLNTKMFQFFSELGLYPANWNWRIYKFETPAKITVKASPVFVAPLAEGAVVAPEGRLDKGILYLFQRYAKVHCRYTNGLRGTWAL</sequence>
<gene>
    <name evidence="1" type="ORF">ASPGLDRAFT_791703</name>
</gene>
<dbReference type="Proteomes" id="UP000184300">
    <property type="component" value="Unassembled WGS sequence"/>
</dbReference>
<proteinExistence type="predicted"/>
<dbReference type="GeneID" id="34466269"/>
<evidence type="ECO:0000313" key="1">
    <source>
        <dbReference type="EMBL" id="OJJ80841.1"/>
    </source>
</evidence>
<dbReference type="AlphaFoldDB" id="A0A1L9VA85"/>
<name>A0A1L9VA85_ASPGL</name>
<evidence type="ECO:0000313" key="2">
    <source>
        <dbReference type="Proteomes" id="UP000184300"/>
    </source>
</evidence>
<protein>
    <submittedName>
        <fullName evidence="1">Uncharacterized protein</fullName>
    </submittedName>
</protein>